<dbReference type="OrthoDB" id="27234at2759"/>
<dbReference type="InterPro" id="IPR004843">
    <property type="entry name" value="Calcineurin-like_PHP"/>
</dbReference>
<dbReference type="Pfam" id="PF00149">
    <property type="entry name" value="Metallophos"/>
    <property type="match status" value="1"/>
</dbReference>
<feature type="transmembrane region" description="Helical" evidence="1">
    <location>
        <begin position="365"/>
        <end position="384"/>
    </location>
</feature>
<keyword evidence="1" id="KW-0472">Membrane</keyword>
<keyword evidence="1" id="KW-0812">Transmembrane</keyword>
<keyword evidence="4" id="KW-1185">Reference proteome</keyword>
<dbReference type="EMBL" id="DS113177">
    <property type="protein sequence ID" value="EAY23562.1"/>
    <property type="molecule type" value="Genomic_DNA"/>
</dbReference>
<accession>A2D745</accession>
<organism evidence="3 4">
    <name type="scientific">Trichomonas vaginalis (strain ATCC PRA-98 / G3)</name>
    <dbReference type="NCBI Taxonomy" id="412133"/>
    <lineage>
        <taxon>Eukaryota</taxon>
        <taxon>Metamonada</taxon>
        <taxon>Parabasalia</taxon>
        <taxon>Trichomonadida</taxon>
        <taxon>Trichomonadidae</taxon>
        <taxon>Trichomonas</taxon>
    </lineage>
</organism>
<dbReference type="Gene3D" id="3.60.21.10">
    <property type="match status" value="1"/>
</dbReference>
<keyword evidence="1" id="KW-1133">Transmembrane helix</keyword>
<dbReference type="RefSeq" id="XP_001276810.1">
    <property type="nucleotide sequence ID" value="XM_001276809.1"/>
</dbReference>
<dbReference type="KEGG" id="tva:4720801"/>
<feature type="transmembrane region" description="Helical" evidence="1">
    <location>
        <begin position="511"/>
        <end position="534"/>
    </location>
</feature>
<evidence type="ECO:0000313" key="4">
    <source>
        <dbReference type="Proteomes" id="UP000001542"/>
    </source>
</evidence>
<dbReference type="PANTHER" id="PTHR14795:SF0">
    <property type="entry name" value="TRANSMEMBRANE PROTEIN 62"/>
    <property type="match status" value="1"/>
</dbReference>
<name>A2D745_TRIV3</name>
<dbReference type="VEuPathDB" id="TrichDB:TVAG_118980"/>
<feature type="transmembrane region" description="Helical" evidence="1">
    <location>
        <begin position="546"/>
        <end position="568"/>
    </location>
</feature>
<reference evidence="3" key="2">
    <citation type="journal article" date="2007" name="Science">
        <title>Draft genome sequence of the sexually transmitted pathogen Trichomonas vaginalis.</title>
        <authorList>
            <person name="Carlton J.M."/>
            <person name="Hirt R.P."/>
            <person name="Silva J.C."/>
            <person name="Delcher A.L."/>
            <person name="Schatz M."/>
            <person name="Zhao Q."/>
            <person name="Wortman J.R."/>
            <person name="Bidwell S.L."/>
            <person name="Alsmark U.C.M."/>
            <person name="Besteiro S."/>
            <person name="Sicheritz-Ponten T."/>
            <person name="Noel C.J."/>
            <person name="Dacks J.B."/>
            <person name="Foster P.G."/>
            <person name="Simillion C."/>
            <person name="Van de Peer Y."/>
            <person name="Miranda-Saavedra D."/>
            <person name="Barton G.J."/>
            <person name="Westrop G.D."/>
            <person name="Mueller S."/>
            <person name="Dessi D."/>
            <person name="Fiori P.L."/>
            <person name="Ren Q."/>
            <person name="Paulsen I."/>
            <person name="Zhang H."/>
            <person name="Bastida-Corcuera F.D."/>
            <person name="Simoes-Barbosa A."/>
            <person name="Brown M.T."/>
            <person name="Hayes R.D."/>
            <person name="Mukherjee M."/>
            <person name="Okumura C.Y."/>
            <person name="Schneider R."/>
            <person name="Smith A.J."/>
            <person name="Vanacova S."/>
            <person name="Villalvazo M."/>
            <person name="Haas B.J."/>
            <person name="Pertea M."/>
            <person name="Feldblyum T.V."/>
            <person name="Utterback T.R."/>
            <person name="Shu C.L."/>
            <person name="Osoegawa K."/>
            <person name="de Jong P.J."/>
            <person name="Hrdy I."/>
            <person name="Horvathova L."/>
            <person name="Zubacova Z."/>
            <person name="Dolezal P."/>
            <person name="Malik S.B."/>
            <person name="Logsdon J.M. Jr."/>
            <person name="Henze K."/>
            <person name="Gupta A."/>
            <person name="Wang C.C."/>
            <person name="Dunne R.L."/>
            <person name="Upcroft J.A."/>
            <person name="Upcroft P."/>
            <person name="White O."/>
            <person name="Salzberg S.L."/>
            <person name="Tang P."/>
            <person name="Chiu C.-H."/>
            <person name="Lee Y.-S."/>
            <person name="Embley T.M."/>
            <person name="Coombs G.H."/>
            <person name="Mottram J.C."/>
            <person name="Tachezy J."/>
            <person name="Fraser-Liggett C.M."/>
            <person name="Johnson P.J."/>
        </authorList>
    </citation>
    <scope>NUCLEOTIDE SEQUENCE [LARGE SCALE GENOMIC DNA]</scope>
    <source>
        <strain evidence="3">G3</strain>
    </source>
</reference>
<feature type="transmembrane region" description="Helical" evidence="1">
    <location>
        <begin position="440"/>
        <end position="469"/>
    </location>
</feature>
<dbReference type="GO" id="GO:0016787">
    <property type="term" value="F:hydrolase activity"/>
    <property type="evidence" value="ECO:0007669"/>
    <property type="project" value="InterPro"/>
</dbReference>
<evidence type="ECO:0000256" key="1">
    <source>
        <dbReference type="SAM" id="Phobius"/>
    </source>
</evidence>
<dbReference type="PANTHER" id="PTHR14795">
    <property type="entry name" value="HELICASE RELATED"/>
    <property type="match status" value="1"/>
</dbReference>
<gene>
    <name evidence="3" type="ORF">TVAG_118980</name>
</gene>
<feature type="transmembrane region" description="Helical" evidence="1">
    <location>
        <begin position="417"/>
        <end position="434"/>
    </location>
</feature>
<evidence type="ECO:0000259" key="2">
    <source>
        <dbReference type="Pfam" id="PF00149"/>
    </source>
</evidence>
<evidence type="ECO:0000313" key="3">
    <source>
        <dbReference type="EMBL" id="EAY23562.1"/>
    </source>
</evidence>
<dbReference type="InterPro" id="IPR029052">
    <property type="entry name" value="Metallo-depent_PP-like"/>
</dbReference>
<dbReference type="Proteomes" id="UP000001542">
    <property type="component" value="Unassembled WGS sequence"/>
</dbReference>
<feature type="domain" description="Calcineurin-like phosphoesterase" evidence="2">
    <location>
        <begin position="2"/>
        <end position="212"/>
    </location>
</feature>
<protein>
    <recommendedName>
        <fullName evidence="2">Calcineurin-like phosphoesterase domain-containing protein</fullName>
    </recommendedName>
</protein>
<feature type="transmembrane region" description="Helical" evidence="1">
    <location>
        <begin position="481"/>
        <end position="505"/>
    </location>
</feature>
<dbReference type="VEuPathDB" id="TrichDB:TVAGG3_0991630"/>
<reference evidence="3" key="1">
    <citation type="submission" date="2006-10" db="EMBL/GenBank/DDBJ databases">
        <authorList>
            <person name="Amadeo P."/>
            <person name="Zhao Q."/>
            <person name="Wortman J."/>
            <person name="Fraser-Liggett C."/>
            <person name="Carlton J."/>
        </authorList>
    </citation>
    <scope>NUCLEOTIDE SEQUENCE</scope>
    <source>
        <strain evidence="3">G3</strain>
    </source>
</reference>
<sequence length="569" mass="65985">MTDVHVSHYKLTNNEHYKNALEFCKFYKSDVVVNSGDLADDWENVGTYQQVAGQNEEDFKLYREINAECAPKCSLFLDASGNHDQFNLFSLDISTNYYINSATMFQNRDINYEEFVASSYIHDNNAFIVVNPFNYPRERALDPYLFTNSEVLDIIEKKIVTIQNEFPDKSIILITHFTVEQFNNVKSQTGKRFKDLITSYNVSVVLTGHTHPRDIIPQHHDESLEIICSEVVSHQSVGIVTNDNENIFYHKYHALDRPSFVPVYPIPSNQLSKFVSFDNGHIFIRVLAFSDDQNLNLLCDGYKMDFVRSLGEGMSLYQLERNYDNGFHKIKFELASETNEYEFFVGEKLPPTTETIADERQIYKYPLFVYLLMFIILFIITFPAKIEKSSDNLKDYMEQTLSYQFNKKDGHSGGRHFLNVIFGFLCLRYLLINYNYTCMIYLFVILLVPLFCPISFMPIGGHIGIYTVYGYTNFKKSIRSIYTYLYLLLHAAFVTLPLIFLASILPFTKNFSYWFIIDIVFYVLSLGFCIYFSAKSLSRALTFKFSIINLPFMLIPIISLVVVLAVSLS</sequence>
<dbReference type="InParanoid" id="A2D745"/>
<dbReference type="AlphaFoldDB" id="A2D745"/>
<dbReference type="SUPFAM" id="SSF56300">
    <property type="entry name" value="Metallo-dependent phosphatases"/>
    <property type="match status" value="1"/>
</dbReference>
<proteinExistence type="predicted"/>